<evidence type="ECO:0000313" key="3">
    <source>
        <dbReference type="EMBL" id="MYZ50049.1"/>
    </source>
</evidence>
<feature type="domain" description="TNase-like" evidence="2">
    <location>
        <begin position="31"/>
        <end position="138"/>
    </location>
</feature>
<feature type="signal peptide" evidence="1">
    <location>
        <begin position="1"/>
        <end position="25"/>
    </location>
</feature>
<comment type="caution">
    <text evidence="3">The sequence shown here is derived from an EMBL/GenBank/DDBJ whole genome shotgun (WGS) entry which is preliminary data.</text>
</comment>
<evidence type="ECO:0000313" key="4">
    <source>
        <dbReference type="Proteomes" id="UP000773614"/>
    </source>
</evidence>
<dbReference type="Proteomes" id="UP000773614">
    <property type="component" value="Unassembled WGS sequence"/>
</dbReference>
<dbReference type="InterPro" id="IPR035437">
    <property type="entry name" value="SNase_OB-fold_sf"/>
</dbReference>
<organism evidence="3 4">
    <name type="scientific">Propylenella binzhouense</name>
    <dbReference type="NCBI Taxonomy" id="2555902"/>
    <lineage>
        <taxon>Bacteria</taxon>
        <taxon>Pseudomonadati</taxon>
        <taxon>Pseudomonadota</taxon>
        <taxon>Alphaproteobacteria</taxon>
        <taxon>Hyphomicrobiales</taxon>
        <taxon>Propylenellaceae</taxon>
        <taxon>Propylenella</taxon>
    </lineage>
</organism>
<feature type="chain" id="PRO_5037086017" evidence="1">
    <location>
        <begin position="26"/>
        <end position="147"/>
    </location>
</feature>
<evidence type="ECO:0000256" key="1">
    <source>
        <dbReference type="SAM" id="SignalP"/>
    </source>
</evidence>
<gene>
    <name evidence="3" type="ORF">E4O86_20290</name>
</gene>
<dbReference type="OrthoDB" id="309040at2"/>
<dbReference type="RefSeq" id="WP_161142381.1">
    <property type="nucleotide sequence ID" value="NZ_SPKJ01000116.1"/>
</dbReference>
<proteinExistence type="predicted"/>
<sequence length="147" mass="15500">MFLQRFVRAGLALLAAGVSPGLPHAAEILAGPYAAEVETVVDGDTIAVRVPIWIGQEIRVLVRIRGVDAPEKRARCEGERRLSDRATAALAGLVAGGRVTLRDIAGDKYWGRVVADVSAPDGTDLGRALLARALVRAYDGGARGGWC</sequence>
<evidence type="ECO:0000259" key="2">
    <source>
        <dbReference type="PROSITE" id="PS50830"/>
    </source>
</evidence>
<dbReference type="PROSITE" id="PS50830">
    <property type="entry name" value="TNASE_3"/>
    <property type="match status" value="1"/>
</dbReference>
<dbReference type="Gene3D" id="2.40.50.90">
    <property type="match status" value="1"/>
</dbReference>
<dbReference type="Pfam" id="PF00565">
    <property type="entry name" value="SNase"/>
    <property type="match status" value="1"/>
</dbReference>
<protein>
    <submittedName>
        <fullName evidence="3">Thermonuclease family protein</fullName>
    </submittedName>
</protein>
<accession>A0A964T7U9</accession>
<name>A0A964T7U9_9HYPH</name>
<dbReference type="SMART" id="SM00318">
    <property type="entry name" value="SNc"/>
    <property type="match status" value="1"/>
</dbReference>
<dbReference type="EMBL" id="SPKJ01000116">
    <property type="protein sequence ID" value="MYZ50049.1"/>
    <property type="molecule type" value="Genomic_DNA"/>
</dbReference>
<keyword evidence="4" id="KW-1185">Reference proteome</keyword>
<dbReference type="SUPFAM" id="SSF50199">
    <property type="entry name" value="Staphylococcal nuclease"/>
    <property type="match status" value="1"/>
</dbReference>
<reference evidence="3" key="1">
    <citation type="submission" date="2019-03" db="EMBL/GenBank/DDBJ databases">
        <title>Afifella sp. nov., isolated from activated sludge.</title>
        <authorList>
            <person name="Li Q."/>
            <person name="Liu Y."/>
        </authorList>
    </citation>
    <scope>NUCLEOTIDE SEQUENCE</scope>
    <source>
        <strain evidence="3">L72</strain>
    </source>
</reference>
<keyword evidence="1" id="KW-0732">Signal</keyword>
<dbReference type="InterPro" id="IPR016071">
    <property type="entry name" value="Staphylococal_nuclease_OB-fold"/>
</dbReference>
<dbReference type="AlphaFoldDB" id="A0A964T7U9"/>